<comment type="subcellular location">
    <subcellularLocation>
        <location evidence="1">Cell envelope</location>
    </subcellularLocation>
</comment>
<dbReference type="InterPro" id="IPR051313">
    <property type="entry name" value="Bact_iron-sidero_bind"/>
</dbReference>
<evidence type="ECO:0000313" key="8">
    <source>
        <dbReference type="EMBL" id="TRW47123.1"/>
    </source>
</evidence>
<dbReference type="RefSeq" id="WP_143416959.1">
    <property type="nucleotide sequence ID" value="NZ_VJXR01000004.1"/>
</dbReference>
<dbReference type="PROSITE" id="PS51257">
    <property type="entry name" value="PROKAR_LIPOPROTEIN"/>
    <property type="match status" value="1"/>
</dbReference>
<evidence type="ECO:0000256" key="6">
    <source>
        <dbReference type="SAM" id="SignalP"/>
    </source>
</evidence>
<gene>
    <name evidence="8" type="ORF">FJ693_02490</name>
</gene>
<keyword evidence="4 6" id="KW-0732">Signal</keyword>
<dbReference type="PROSITE" id="PS50983">
    <property type="entry name" value="FE_B12_PBP"/>
    <property type="match status" value="1"/>
</dbReference>
<name>A0A552WXS5_9MICO</name>
<evidence type="ECO:0000256" key="5">
    <source>
        <dbReference type="SAM" id="MobiDB-lite"/>
    </source>
</evidence>
<dbReference type="Proteomes" id="UP000318693">
    <property type="component" value="Unassembled WGS sequence"/>
</dbReference>
<feature type="signal peptide" evidence="6">
    <location>
        <begin position="1"/>
        <end position="25"/>
    </location>
</feature>
<evidence type="ECO:0000256" key="2">
    <source>
        <dbReference type="ARBA" id="ARBA00008814"/>
    </source>
</evidence>
<evidence type="ECO:0000313" key="9">
    <source>
        <dbReference type="Proteomes" id="UP000318693"/>
    </source>
</evidence>
<dbReference type="AlphaFoldDB" id="A0A552WXS5"/>
<sequence>MRLTTRRGAVAALTASLLLTLTACGAQDAAEAVPATTAVEEPTTVEVEDNNGTQTIPTPPQSVVATDNRTFETLSDWGVELSAAAVALMPDTIAYTKDASIVDLGNHREPNLEAVVAVEPDLIINGQRFADYHEDFATLAPDATILELDPREGEPFDAELKRQTTVLGEVFAKQDEAAQLNAALDEAIERVKAAYDPASSVMAVNTSGGEIGYIAPGVGRTLGPLFDILGLTPALDIAEGTDDHQGDDISVEAIADSNPDWILVLDRDAAVAADDPAYKPGSEILEASEALANVTAVKDANIVYMPADTYTNEGIQTYTEFLHTLADALEGNS</sequence>
<feature type="compositionally biased region" description="Low complexity" evidence="5">
    <location>
        <begin position="35"/>
        <end position="45"/>
    </location>
</feature>
<accession>A0A552WXS5</accession>
<feature type="chain" id="PRO_5038488676" evidence="6">
    <location>
        <begin position="26"/>
        <end position="333"/>
    </location>
</feature>
<dbReference type="PANTHER" id="PTHR30532:SF28">
    <property type="entry name" value="PETROBACTIN-BINDING PROTEIN YCLQ"/>
    <property type="match status" value="1"/>
</dbReference>
<protein>
    <submittedName>
        <fullName evidence="8">ABC transporter substrate-binding protein</fullName>
    </submittedName>
</protein>
<dbReference type="GO" id="GO:1901678">
    <property type="term" value="P:iron coordination entity transport"/>
    <property type="evidence" value="ECO:0007669"/>
    <property type="project" value="UniProtKB-ARBA"/>
</dbReference>
<comment type="similarity">
    <text evidence="2">Belongs to the bacterial solute-binding protein 8 family.</text>
</comment>
<dbReference type="GO" id="GO:0030288">
    <property type="term" value="C:outer membrane-bounded periplasmic space"/>
    <property type="evidence" value="ECO:0007669"/>
    <property type="project" value="TreeGrafter"/>
</dbReference>
<keyword evidence="9" id="KW-1185">Reference proteome</keyword>
<dbReference type="InterPro" id="IPR002491">
    <property type="entry name" value="ABC_transptr_periplasmic_BD"/>
</dbReference>
<evidence type="ECO:0000256" key="4">
    <source>
        <dbReference type="ARBA" id="ARBA00022729"/>
    </source>
</evidence>
<proteinExistence type="inferred from homology"/>
<reference evidence="8 9" key="1">
    <citation type="submission" date="2019-07" db="EMBL/GenBank/DDBJ databases">
        <title>Georgenia wutianyii sp. nov. and Georgenia *** sp. nov. isolated from plateau pika (Ochotona curzoniae) in the Qinghai-Tibet plateau of China.</title>
        <authorList>
            <person name="Tian Z."/>
        </authorList>
    </citation>
    <scope>NUCLEOTIDE SEQUENCE [LARGE SCALE GENOMIC DNA]</scope>
    <source>
        <strain evidence="8 9">Z446</strain>
    </source>
</reference>
<evidence type="ECO:0000259" key="7">
    <source>
        <dbReference type="PROSITE" id="PS50983"/>
    </source>
</evidence>
<evidence type="ECO:0000256" key="1">
    <source>
        <dbReference type="ARBA" id="ARBA00004196"/>
    </source>
</evidence>
<dbReference type="SUPFAM" id="SSF53807">
    <property type="entry name" value="Helical backbone' metal receptor"/>
    <property type="match status" value="1"/>
</dbReference>
<keyword evidence="3" id="KW-0813">Transport</keyword>
<feature type="domain" description="Fe/B12 periplasmic-binding" evidence="7">
    <location>
        <begin position="62"/>
        <end position="333"/>
    </location>
</feature>
<comment type="caution">
    <text evidence="8">The sequence shown here is derived from an EMBL/GenBank/DDBJ whole genome shotgun (WGS) entry which is preliminary data.</text>
</comment>
<dbReference type="PANTHER" id="PTHR30532">
    <property type="entry name" value="IRON III DICITRATE-BINDING PERIPLASMIC PROTEIN"/>
    <property type="match status" value="1"/>
</dbReference>
<dbReference type="Gene3D" id="3.40.50.1980">
    <property type="entry name" value="Nitrogenase molybdenum iron protein domain"/>
    <property type="match status" value="2"/>
</dbReference>
<dbReference type="EMBL" id="VJXR01000004">
    <property type="protein sequence ID" value="TRW47123.1"/>
    <property type="molecule type" value="Genomic_DNA"/>
</dbReference>
<evidence type="ECO:0000256" key="3">
    <source>
        <dbReference type="ARBA" id="ARBA00022448"/>
    </source>
</evidence>
<organism evidence="8 9">
    <name type="scientific">Georgenia yuyongxinii</name>
    <dbReference type="NCBI Taxonomy" id="2589797"/>
    <lineage>
        <taxon>Bacteria</taxon>
        <taxon>Bacillati</taxon>
        <taxon>Actinomycetota</taxon>
        <taxon>Actinomycetes</taxon>
        <taxon>Micrococcales</taxon>
        <taxon>Bogoriellaceae</taxon>
        <taxon>Georgenia</taxon>
    </lineage>
</organism>
<dbReference type="Pfam" id="PF01497">
    <property type="entry name" value="Peripla_BP_2"/>
    <property type="match status" value="1"/>
</dbReference>
<feature type="region of interest" description="Disordered" evidence="5">
    <location>
        <begin position="35"/>
        <end position="58"/>
    </location>
</feature>